<dbReference type="EMBL" id="GBRH01186926">
    <property type="protein sequence ID" value="JAE10970.1"/>
    <property type="molecule type" value="Transcribed_RNA"/>
</dbReference>
<dbReference type="AlphaFoldDB" id="A0A0A9FD48"/>
<evidence type="ECO:0000313" key="1">
    <source>
        <dbReference type="EMBL" id="JAE10970.1"/>
    </source>
</evidence>
<reference evidence="1" key="2">
    <citation type="journal article" date="2015" name="Data Brief">
        <title>Shoot transcriptome of the giant reed, Arundo donax.</title>
        <authorList>
            <person name="Barrero R.A."/>
            <person name="Guerrero F.D."/>
            <person name="Moolhuijzen P."/>
            <person name="Goolsby J.A."/>
            <person name="Tidwell J."/>
            <person name="Bellgard S.E."/>
            <person name="Bellgard M.I."/>
        </authorList>
    </citation>
    <scope>NUCLEOTIDE SEQUENCE</scope>
    <source>
        <tissue evidence="1">Shoot tissue taken approximately 20 cm above the soil surface</tissue>
    </source>
</reference>
<name>A0A0A9FD48_ARUDO</name>
<reference evidence="1" key="1">
    <citation type="submission" date="2014-09" db="EMBL/GenBank/DDBJ databases">
        <authorList>
            <person name="Magalhaes I.L.F."/>
            <person name="Oliveira U."/>
            <person name="Santos F.R."/>
            <person name="Vidigal T.H.D.A."/>
            <person name="Brescovit A.D."/>
            <person name="Santos A.J."/>
        </authorList>
    </citation>
    <scope>NUCLEOTIDE SEQUENCE</scope>
    <source>
        <tissue evidence="1">Shoot tissue taken approximately 20 cm above the soil surface</tissue>
    </source>
</reference>
<proteinExistence type="predicted"/>
<protein>
    <submittedName>
        <fullName evidence="1">Uncharacterized protein</fullName>
    </submittedName>
</protein>
<accession>A0A0A9FD48</accession>
<organism evidence="1">
    <name type="scientific">Arundo donax</name>
    <name type="common">Giant reed</name>
    <name type="synonym">Donax arundinaceus</name>
    <dbReference type="NCBI Taxonomy" id="35708"/>
    <lineage>
        <taxon>Eukaryota</taxon>
        <taxon>Viridiplantae</taxon>
        <taxon>Streptophyta</taxon>
        <taxon>Embryophyta</taxon>
        <taxon>Tracheophyta</taxon>
        <taxon>Spermatophyta</taxon>
        <taxon>Magnoliopsida</taxon>
        <taxon>Liliopsida</taxon>
        <taxon>Poales</taxon>
        <taxon>Poaceae</taxon>
        <taxon>PACMAD clade</taxon>
        <taxon>Arundinoideae</taxon>
        <taxon>Arundineae</taxon>
        <taxon>Arundo</taxon>
    </lineage>
</organism>
<sequence>MVIISIYTDVHLYTYTSECTYQATGKPCSCRLLYITLHSSDDNLLFITKRISDDNLLCILQVLIYIYMSHLEVELKQTLHLQVKLLCILVPDQVTKLISIR</sequence>